<evidence type="ECO:0000259" key="8">
    <source>
        <dbReference type="PROSITE" id="PS50850"/>
    </source>
</evidence>
<sequence length="571" mass="60370">MASTCPTLTLEIKSRPVLEPGSSPAPGISRTAPLNRRQELSAVRDENAAGRPIHGIKWFLVCSALYVIAFLYGLDTTIAADIQGPVVEAFGRVDQLAWIGAGFPLGSVAIQLLNGNFYAQFNLKWIFIGGIVVFEIGSVICGAAPNMDALIVGRVFAGAGGSAIYIGELNYFTLLTGPEERGLYISLIGLFWSVGAVIGPVIGGAFAESAATWRWAFYINLVLGAVAAPIYLFYLPSLRFNPNPPPLRERIARFDFLGLLLIGATWILFTVTFTLAGAQQPWSSPTTTTLLVLFGVFLIASLTQQSLSLLTTPSTRAFPARLIFHSRTQILLFLTTACASTSLFVTTYYLPIYFQFVHADTPIRAAVRLLPYIAVTAALSVLSGHLLSRIRYYMPLYLASGVLLTVGAALLLTALDGGAAASQGVVYGYSVIMAVGTGLVVTVGYTVATLTVPAGEEGGAVTVQNVSQLGSTVVCLVVAGQIFQNRAVEGLGVVLEGMGLGEAEIRGTAAGAQSEVFRGLTGEMRERAVEAIVEAIRGAFVLVVVAGGIMVLAAIGMKRERLLFGGVVAAM</sequence>
<feature type="transmembrane region" description="Helical" evidence="7">
    <location>
        <begin position="58"/>
        <end position="75"/>
    </location>
</feature>
<organism evidence="9 10">
    <name type="scientific">Parachaetomium inaequale</name>
    <dbReference type="NCBI Taxonomy" id="2588326"/>
    <lineage>
        <taxon>Eukaryota</taxon>
        <taxon>Fungi</taxon>
        <taxon>Dikarya</taxon>
        <taxon>Ascomycota</taxon>
        <taxon>Pezizomycotina</taxon>
        <taxon>Sordariomycetes</taxon>
        <taxon>Sordariomycetidae</taxon>
        <taxon>Sordariales</taxon>
        <taxon>Chaetomiaceae</taxon>
        <taxon>Parachaetomium</taxon>
    </lineage>
</organism>
<dbReference type="Proteomes" id="UP001303115">
    <property type="component" value="Unassembled WGS sequence"/>
</dbReference>
<evidence type="ECO:0000256" key="4">
    <source>
        <dbReference type="ARBA" id="ARBA00022692"/>
    </source>
</evidence>
<feature type="transmembrane region" description="Helical" evidence="7">
    <location>
        <begin position="535"/>
        <end position="555"/>
    </location>
</feature>
<keyword evidence="10" id="KW-1185">Reference proteome</keyword>
<feature type="domain" description="Major facilitator superfamily (MFS) profile" evidence="8">
    <location>
        <begin position="61"/>
        <end position="562"/>
    </location>
</feature>
<dbReference type="Gene3D" id="1.20.1250.20">
    <property type="entry name" value="MFS general substrate transporter like domains"/>
    <property type="match status" value="2"/>
</dbReference>
<dbReference type="AlphaFoldDB" id="A0AAN6SQ94"/>
<dbReference type="PANTHER" id="PTHR23501">
    <property type="entry name" value="MAJOR FACILITATOR SUPERFAMILY"/>
    <property type="match status" value="1"/>
</dbReference>
<feature type="transmembrane region" description="Helical" evidence="7">
    <location>
        <begin position="125"/>
        <end position="145"/>
    </location>
</feature>
<feature type="transmembrane region" description="Helical" evidence="7">
    <location>
        <begin position="427"/>
        <end position="448"/>
    </location>
</feature>
<gene>
    <name evidence="9" type="ORF">C8A01DRAFT_48268</name>
</gene>
<keyword evidence="5 7" id="KW-1133">Transmembrane helix</keyword>
<dbReference type="EMBL" id="MU854440">
    <property type="protein sequence ID" value="KAK4038093.1"/>
    <property type="molecule type" value="Genomic_DNA"/>
</dbReference>
<evidence type="ECO:0000313" key="10">
    <source>
        <dbReference type="Proteomes" id="UP001303115"/>
    </source>
</evidence>
<dbReference type="PANTHER" id="PTHR23501:SF12">
    <property type="entry name" value="MAJOR FACILITATOR SUPERFAMILY (MFS) PROFILE DOMAIN-CONTAINING PROTEIN-RELATED"/>
    <property type="match status" value="1"/>
</dbReference>
<dbReference type="Pfam" id="PF07690">
    <property type="entry name" value="MFS_1"/>
    <property type="match status" value="1"/>
</dbReference>
<evidence type="ECO:0000256" key="2">
    <source>
        <dbReference type="ARBA" id="ARBA00007520"/>
    </source>
</evidence>
<evidence type="ECO:0000256" key="6">
    <source>
        <dbReference type="ARBA" id="ARBA00023136"/>
    </source>
</evidence>
<dbReference type="GO" id="GO:0022857">
    <property type="term" value="F:transmembrane transporter activity"/>
    <property type="evidence" value="ECO:0007669"/>
    <property type="project" value="InterPro"/>
</dbReference>
<keyword evidence="3" id="KW-0813">Transport</keyword>
<feature type="transmembrane region" description="Helical" evidence="7">
    <location>
        <begin position="95"/>
        <end position="113"/>
    </location>
</feature>
<feature type="transmembrane region" description="Helical" evidence="7">
    <location>
        <begin position="394"/>
        <end position="415"/>
    </location>
</feature>
<evidence type="ECO:0000256" key="7">
    <source>
        <dbReference type="SAM" id="Phobius"/>
    </source>
</evidence>
<accession>A0AAN6SQ94</accession>
<comment type="similarity">
    <text evidence="2">Belongs to the major facilitator superfamily. TCR/Tet family.</text>
</comment>
<evidence type="ECO:0000256" key="3">
    <source>
        <dbReference type="ARBA" id="ARBA00022448"/>
    </source>
</evidence>
<feature type="transmembrane region" description="Helical" evidence="7">
    <location>
        <begin position="330"/>
        <end position="349"/>
    </location>
</feature>
<feature type="transmembrane region" description="Helical" evidence="7">
    <location>
        <begin position="290"/>
        <end position="310"/>
    </location>
</feature>
<dbReference type="PRINTS" id="PR01036">
    <property type="entry name" value="TCRTETB"/>
</dbReference>
<comment type="caution">
    <text evidence="9">The sequence shown here is derived from an EMBL/GenBank/DDBJ whole genome shotgun (WGS) entry which is preliminary data.</text>
</comment>
<evidence type="ECO:0000313" key="9">
    <source>
        <dbReference type="EMBL" id="KAK4038093.1"/>
    </source>
</evidence>
<keyword evidence="6 7" id="KW-0472">Membrane</keyword>
<feature type="transmembrane region" description="Helical" evidence="7">
    <location>
        <begin position="256"/>
        <end position="278"/>
    </location>
</feature>
<dbReference type="GO" id="GO:0005886">
    <property type="term" value="C:plasma membrane"/>
    <property type="evidence" value="ECO:0007669"/>
    <property type="project" value="TreeGrafter"/>
</dbReference>
<comment type="subcellular location">
    <subcellularLocation>
        <location evidence="1">Membrane</location>
        <topology evidence="1">Multi-pass membrane protein</topology>
    </subcellularLocation>
</comment>
<dbReference type="InterPro" id="IPR020846">
    <property type="entry name" value="MFS_dom"/>
</dbReference>
<protein>
    <submittedName>
        <fullName evidence="9">HC-toxin efflux carrier</fullName>
    </submittedName>
</protein>
<feature type="transmembrane region" description="Helical" evidence="7">
    <location>
        <begin position="151"/>
        <end position="171"/>
    </location>
</feature>
<dbReference type="InterPro" id="IPR011701">
    <property type="entry name" value="MFS"/>
</dbReference>
<feature type="transmembrane region" description="Helical" evidence="7">
    <location>
        <begin position="183"/>
        <end position="203"/>
    </location>
</feature>
<proteinExistence type="inferred from homology"/>
<keyword evidence="4 7" id="KW-0812">Transmembrane</keyword>
<dbReference type="PROSITE" id="PS50850">
    <property type="entry name" value="MFS"/>
    <property type="match status" value="1"/>
</dbReference>
<dbReference type="SUPFAM" id="SSF103473">
    <property type="entry name" value="MFS general substrate transporter"/>
    <property type="match status" value="1"/>
</dbReference>
<name>A0AAN6SQ94_9PEZI</name>
<feature type="transmembrane region" description="Helical" evidence="7">
    <location>
        <begin position="369"/>
        <end position="387"/>
    </location>
</feature>
<dbReference type="InterPro" id="IPR036259">
    <property type="entry name" value="MFS_trans_sf"/>
</dbReference>
<reference evidence="10" key="1">
    <citation type="journal article" date="2023" name="Mol. Phylogenet. Evol.">
        <title>Genome-scale phylogeny and comparative genomics of the fungal order Sordariales.</title>
        <authorList>
            <person name="Hensen N."/>
            <person name="Bonometti L."/>
            <person name="Westerberg I."/>
            <person name="Brannstrom I.O."/>
            <person name="Guillou S."/>
            <person name="Cros-Aarteil S."/>
            <person name="Calhoun S."/>
            <person name="Haridas S."/>
            <person name="Kuo A."/>
            <person name="Mondo S."/>
            <person name="Pangilinan J."/>
            <person name="Riley R."/>
            <person name="LaButti K."/>
            <person name="Andreopoulos B."/>
            <person name="Lipzen A."/>
            <person name="Chen C."/>
            <person name="Yan M."/>
            <person name="Daum C."/>
            <person name="Ng V."/>
            <person name="Clum A."/>
            <person name="Steindorff A."/>
            <person name="Ohm R.A."/>
            <person name="Martin F."/>
            <person name="Silar P."/>
            <person name="Natvig D.O."/>
            <person name="Lalanne C."/>
            <person name="Gautier V."/>
            <person name="Ament-Velasquez S.L."/>
            <person name="Kruys A."/>
            <person name="Hutchinson M.I."/>
            <person name="Powell A.J."/>
            <person name="Barry K."/>
            <person name="Miller A.N."/>
            <person name="Grigoriev I.V."/>
            <person name="Debuchy R."/>
            <person name="Gladieux P."/>
            <person name="Hiltunen Thoren M."/>
            <person name="Johannesson H."/>
        </authorList>
    </citation>
    <scope>NUCLEOTIDE SEQUENCE [LARGE SCALE GENOMIC DNA]</scope>
    <source>
        <strain evidence="10">CBS 284.82</strain>
    </source>
</reference>
<evidence type="ECO:0000256" key="1">
    <source>
        <dbReference type="ARBA" id="ARBA00004141"/>
    </source>
</evidence>
<evidence type="ECO:0000256" key="5">
    <source>
        <dbReference type="ARBA" id="ARBA00022989"/>
    </source>
</evidence>
<feature type="transmembrane region" description="Helical" evidence="7">
    <location>
        <begin position="215"/>
        <end position="235"/>
    </location>
</feature>